<dbReference type="GO" id="GO:0006814">
    <property type="term" value="P:sodium ion transport"/>
    <property type="evidence" value="ECO:0007669"/>
    <property type="project" value="InterPro"/>
</dbReference>
<evidence type="ECO:0000313" key="3">
    <source>
        <dbReference type="Proteomes" id="UP000823863"/>
    </source>
</evidence>
<dbReference type="GO" id="GO:0016829">
    <property type="term" value="F:lyase activity"/>
    <property type="evidence" value="ECO:0007669"/>
    <property type="project" value="InterPro"/>
</dbReference>
<sequence>MSKILGMIGGVIGMLLVIWGIAMRTKENAAVSIIGGADGPTSIFVAAKLDESFIYLILAVGVVLIVAAVIMVLKKRR</sequence>
<feature type="transmembrane region" description="Helical" evidence="1">
    <location>
        <begin position="29"/>
        <end position="47"/>
    </location>
</feature>
<feature type="transmembrane region" description="Helical" evidence="1">
    <location>
        <begin position="6"/>
        <end position="22"/>
    </location>
</feature>
<feature type="transmembrane region" description="Helical" evidence="1">
    <location>
        <begin position="53"/>
        <end position="73"/>
    </location>
</feature>
<dbReference type="EMBL" id="DWWB01000021">
    <property type="protein sequence ID" value="HJC65989.1"/>
    <property type="molecule type" value="Genomic_DNA"/>
</dbReference>
<keyword evidence="1" id="KW-1133">Transmembrane helix</keyword>
<evidence type="ECO:0000313" key="2">
    <source>
        <dbReference type="EMBL" id="HJC65989.1"/>
    </source>
</evidence>
<keyword evidence="1" id="KW-0472">Membrane</keyword>
<dbReference type="Pfam" id="PF03977">
    <property type="entry name" value="OAD_beta"/>
    <property type="match status" value="1"/>
</dbReference>
<protein>
    <submittedName>
        <fullName evidence="2">Sodium ion-translocating decarboxylase subunit beta</fullName>
    </submittedName>
</protein>
<organism evidence="2 3">
    <name type="scientific">Candidatus Enterocloster excrementigallinarum</name>
    <dbReference type="NCBI Taxonomy" id="2838558"/>
    <lineage>
        <taxon>Bacteria</taxon>
        <taxon>Bacillati</taxon>
        <taxon>Bacillota</taxon>
        <taxon>Clostridia</taxon>
        <taxon>Lachnospirales</taxon>
        <taxon>Lachnospiraceae</taxon>
        <taxon>Enterocloster</taxon>
    </lineage>
</organism>
<accession>A0A9D2PT85</accession>
<comment type="caution">
    <text evidence="2">The sequence shown here is derived from an EMBL/GenBank/DDBJ whole genome shotgun (WGS) entry which is preliminary data.</text>
</comment>
<proteinExistence type="predicted"/>
<gene>
    <name evidence="2" type="ORF">H9931_04620</name>
</gene>
<name>A0A9D2PT85_9FIRM</name>
<reference evidence="2" key="2">
    <citation type="submission" date="2021-04" db="EMBL/GenBank/DDBJ databases">
        <authorList>
            <person name="Gilroy R."/>
        </authorList>
    </citation>
    <scope>NUCLEOTIDE SEQUENCE</scope>
    <source>
        <strain evidence="2">CHK198-12963</strain>
    </source>
</reference>
<evidence type="ECO:0000256" key="1">
    <source>
        <dbReference type="SAM" id="Phobius"/>
    </source>
</evidence>
<keyword evidence="1" id="KW-0812">Transmembrane</keyword>
<dbReference type="InterPro" id="IPR005661">
    <property type="entry name" value="OadB_MmdB"/>
</dbReference>
<reference evidence="2" key="1">
    <citation type="journal article" date="2021" name="PeerJ">
        <title>Extensive microbial diversity within the chicken gut microbiome revealed by metagenomics and culture.</title>
        <authorList>
            <person name="Gilroy R."/>
            <person name="Ravi A."/>
            <person name="Getino M."/>
            <person name="Pursley I."/>
            <person name="Horton D.L."/>
            <person name="Alikhan N.F."/>
            <person name="Baker D."/>
            <person name="Gharbi K."/>
            <person name="Hall N."/>
            <person name="Watson M."/>
            <person name="Adriaenssens E.M."/>
            <person name="Foster-Nyarko E."/>
            <person name="Jarju S."/>
            <person name="Secka A."/>
            <person name="Antonio M."/>
            <person name="Oren A."/>
            <person name="Chaudhuri R.R."/>
            <person name="La Ragione R."/>
            <person name="Hildebrand F."/>
            <person name="Pallen M.J."/>
        </authorList>
    </citation>
    <scope>NUCLEOTIDE SEQUENCE</scope>
    <source>
        <strain evidence="2">CHK198-12963</strain>
    </source>
</reference>
<dbReference type="Proteomes" id="UP000823863">
    <property type="component" value="Unassembled WGS sequence"/>
</dbReference>
<dbReference type="AlphaFoldDB" id="A0A9D2PT85"/>